<proteinExistence type="inferred from homology"/>
<dbReference type="InterPro" id="IPR036291">
    <property type="entry name" value="NAD(P)-bd_dom_sf"/>
</dbReference>
<gene>
    <name evidence="3" type="ORF">CCYN2B_110124</name>
</gene>
<dbReference type="Gene3D" id="3.40.50.720">
    <property type="entry name" value="NAD(P)-binding Rossmann-like Domain"/>
    <property type="match status" value="1"/>
</dbReference>
<accession>A0A0B7GZL8</accession>
<evidence type="ECO:0000313" key="4">
    <source>
        <dbReference type="Proteomes" id="UP000038055"/>
    </source>
</evidence>
<sequence>MQIKNILLTGASGTVGYEVLKQLIEKKHYKVRVFDIKTPQTEKKFASLPQTFEIVYGDISNLEDVVKATQNIDAVIHLAAIIPPLADDNPQLAERVNVKGSENLIKALERYSPQAFLMYSSSISVYGDRVKDPYITINDPLTPSEGDEYAITKIKSEKMVQNSKLSWTIFRLAAIMGNHKMSKLMFHMPLNTAMEIATPSDTARAFVNGLEHQSELNKKIFNLGGGIECRTTYKNFLQRSFHIFGLGDLNFPKKAFAEKNFHCGYYADGDDLENIVKFRKDNLDDYFKMIADRINPFVKFLTKIFRSIIKKLLLKKSEPYEAIKKGNQKLIKRFFNF</sequence>
<comment type="similarity">
    <text evidence="1">Belongs to the NAD(P)-dependent epimerase/dehydratase family.</text>
</comment>
<dbReference type="AlphaFoldDB" id="A0A0B7GZL8"/>
<dbReference type="SUPFAM" id="SSF51735">
    <property type="entry name" value="NAD(P)-binding Rossmann-fold domains"/>
    <property type="match status" value="1"/>
</dbReference>
<reference evidence="4" key="1">
    <citation type="submission" date="2015-01" db="EMBL/GenBank/DDBJ databases">
        <authorList>
            <person name="MANFREDI Pablo"/>
        </authorList>
    </citation>
    <scope>NUCLEOTIDE SEQUENCE [LARGE SCALE GENOMIC DNA]</scope>
    <source>
        <strain evidence="4">Ccyn2B</strain>
    </source>
</reference>
<feature type="domain" description="NAD-dependent epimerase/dehydratase" evidence="2">
    <location>
        <begin position="6"/>
        <end position="188"/>
    </location>
</feature>
<name>A0A0B7GZL8_9FLAO</name>
<evidence type="ECO:0000313" key="3">
    <source>
        <dbReference type="EMBL" id="CEN32605.1"/>
    </source>
</evidence>
<dbReference type="EMBL" id="CDOD01000003">
    <property type="protein sequence ID" value="CEN32605.1"/>
    <property type="molecule type" value="Genomic_DNA"/>
</dbReference>
<dbReference type="PANTHER" id="PTHR43000">
    <property type="entry name" value="DTDP-D-GLUCOSE 4,6-DEHYDRATASE-RELATED"/>
    <property type="match status" value="1"/>
</dbReference>
<keyword evidence="4" id="KW-1185">Reference proteome</keyword>
<evidence type="ECO:0000256" key="1">
    <source>
        <dbReference type="ARBA" id="ARBA00007637"/>
    </source>
</evidence>
<dbReference type="InterPro" id="IPR001509">
    <property type="entry name" value="Epimerase_deHydtase"/>
</dbReference>
<dbReference type="RefSeq" id="WP_041989874.1">
    <property type="nucleotide sequence ID" value="NZ_CDOD01000003.1"/>
</dbReference>
<dbReference type="Proteomes" id="UP000038055">
    <property type="component" value="Unassembled WGS sequence"/>
</dbReference>
<protein>
    <recommendedName>
        <fullName evidence="2">NAD-dependent epimerase/dehydratase domain-containing protein</fullName>
    </recommendedName>
</protein>
<organism evidence="3 4">
    <name type="scientific">Capnocytophaga cynodegmi</name>
    <dbReference type="NCBI Taxonomy" id="28189"/>
    <lineage>
        <taxon>Bacteria</taxon>
        <taxon>Pseudomonadati</taxon>
        <taxon>Bacteroidota</taxon>
        <taxon>Flavobacteriia</taxon>
        <taxon>Flavobacteriales</taxon>
        <taxon>Flavobacteriaceae</taxon>
        <taxon>Capnocytophaga</taxon>
    </lineage>
</organism>
<dbReference type="Pfam" id="PF01370">
    <property type="entry name" value="Epimerase"/>
    <property type="match status" value="1"/>
</dbReference>
<evidence type="ECO:0000259" key="2">
    <source>
        <dbReference type="Pfam" id="PF01370"/>
    </source>
</evidence>